<protein>
    <submittedName>
        <fullName evidence="2">Uncharacterized protein</fullName>
    </submittedName>
</protein>
<comment type="caution">
    <text evidence="2">The sequence shown here is derived from an EMBL/GenBank/DDBJ whole genome shotgun (WGS) entry which is preliminary data.</text>
</comment>
<feature type="compositionally biased region" description="Basic and acidic residues" evidence="1">
    <location>
        <begin position="326"/>
        <end position="335"/>
    </location>
</feature>
<dbReference type="EMBL" id="JAKZEL010000005">
    <property type="protein sequence ID" value="KAI4543272.1"/>
    <property type="molecule type" value="Genomic_DNA"/>
</dbReference>
<name>A0AAD4UB54_OVIAM</name>
<organism evidence="2 3">
    <name type="scientific">Ovis ammon polii</name>
    <dbReference type="NCBI Taxonomy" id="230172"/>
    <lineage>
        <taxon>Eukaryota</taxon>
        <taxon>Metazoa</taxon>
        <taxon>Chordata</taxon>
        <taxon>Craniata</taxon>
        <taxon>Vertebrata</taxon>
        <taxon>Euteleostomi</taxon>
        <taxon>Mammalia</taxon>
        <taxon>Eutheria</taxon>
        <taxon>Laurasiatheria</taxon>
        <taxon>Artiodactyla</taxon>
        <taxon>Ruminantia</taxon>
        <taxon>Pecora</taxon>
        <taxon>Bovidae</taxon>
        <taxon>Caprinae</taxon>
        <taxon>Ovis</taxon>
    </lineage>
</organism>
<evidence type="ECO:0000313" key="2">
    <source>
        <dbReference type="EMBL" id="KAI4543272.1"/>
    </source>
</evidence>
<keyword evidence="3" id="KW-1185">Reference proteome</keyword>
<dbReference type="Proteomes" id="UP001214576">
    <property type="component" value="Unassembled WGS sequence"/>
</dbReference>
<evidence type="ECO:0000256" key="1">
    <source>
        <dbReference type="SAM" id="MobiDB-lite"/>
    </source>
</evidence>
<proteinExistence type="predicted"/>
<feature type="compositionally biased region" description="Basic and acidic residues" evidence="1">
    <location>
        <begin position="48"/>
        <end position="63"/>
    </location>
</feature>
<feature type="region of interest" description="Disordered" evidence="1">
    <location>
        <begin position="43"/>
        <end position="102"/>
    </location>
</feature>
<feature type="compositionally biased region" description="Polar residues" evidence="1">
    <location>
        <begin position="80"/>
        <end position="92"/>
    </location>
</feature>
<sequence>MDENGLIGPHTEIQTHQNSGWRDTRLDSRGTGVECAFGEGKRVAGRSCDQERTEQAGSRREGRSFLIALQRGPKDGLSESKCQTSQKKNQNIKGHREHGEHAGKLPERINRFKQFGGHCMFEASEPSHMENVASKQRSQAGSHFTKRTPDICSEQMQRLEASSKNSPTPEASRFSYCALEVTASPWAKEKEEKETSFSEFKLLSSALVTLGEYLTEENRQVNVSVWCQNGLTDGPKRLLQVGASNDCKTFAPVTDRRADNGESVCHTRPRNSSVDLKAFPLLTVAYYVQAPTLEVIMSTRTESVRYPRGPNTALTAGSSIPGFRPTQEREDRKRARAHDVTDAFDVGPESSELVYLAAQTRTSCSSLYPIHSSHMCSHSTVSDGINHPILIGNVKYHLNSNQAASAKNLPAIESRRGRDYPESSTNNR</sequence>
<dbReference type="AlphaFoldDB" id="A0AAD4UB54"/>
<accession>A0AAD4UB54</accession>
<feature type="region of interest" description="Disordered" evidence="1">
    <location>
        <begin position="407"/>
        <end position="428"/>
    </location>
</feature>
<gene>
    <name evidence="2" type="ORF">MG293_006066</name>
</gene>
<feature type="compositionally biased region" description="Polar residues" evidence="1">
    <location>
        <begin position="12"/>
        <end position="21"/>
    </location>
</feature>
<feature type="region of interest" description="Disordered" evidence="1">
    <location>
        <begin position="307"/>
        <end position="335"/>
    </location>
</feature>
<reference evidence="2" key="1">
    <citation type="submission" date="2022-03" db="EMBL/GenBank/DDBJ databases">
        <title>Genomic analyses of argali, domestic sheep and their hybrids provide insights into chromosomal evolution, heterosis and genetic basis of agronomic traits.</title>
        <authorList>
            <person name="Li M."/>
        </authorList>
    </citation>
    <scope>NUCLEOTIDE SEQUENCE</scope>
    <source>
        <strain evidence="2">CAU-MHL-2022a</strain>
        <tissue evidence="2">Skin</tissue>
    </source>
</reference>
<evidence type="ECO:0000313" key="3">
    <source>
        <dbReference type="Proteomes" id="UP001214576"/>
    </source>
</evidence>
<feature type="region of interest" description="Disordered" evidence="1">
    <location>
        <begin position="1"/>
        <end position="28"/>
    </location>
</feature>